<reference evidence="1" key="1">
    <citation type="submission" date="2009-10" db="EMBL/GenBank/DDBJ databases">
        <title>Diversity of trophic interactions inside an arsenic-rich microbial ecosystem.</title>
        <authorList>
            <person name="Bertin P.N."/>
            <person name="Heinrich-Salmeron A."/>
            <person name="Pelletier E."/>
            <person name="Goulhen-Chollet F."/>
            <person name="Arsene-Ploetze F."/>
            <person name="Gallien S."/>
            <person name="Calteau A."/>
            <person name="Vallenet D."/>
            <person name="Casiot C."/>
            <person name="Chane-Woon-Ming B."/>
            <person name="Giloteaux L."/>
            <person name="Barakat M."/>
            <person name="Bonnefoy V."/>
            <person name="Bruneel O."/>
            <person name="Chandler M."/>
            <person name="Cleiss J."/>
            <person name="Duran R."/>
            <person name="Elbaz-Poulichet F."/>
            <person name="Fonknechten N."/>
            <person name="Lauga B."/>
            <person name="Mornico D."/>
            <person name="Ortet P."/>
            <person name="Schaeffer C."/>
            <person name="Siguier P."/>
            <person name="Alexander Thil Smith A."/>
            <person name="Van Dorsselaer A."/>
            <person name="Weissenbach J."/>
            <person name="Medigue C."/>
            <person name="Le Paslier D."/>
        </authorList>
    </citation>
    <scope>NUCLEOTIDE SEQUENCE</scope>
</reference>
<organism evidence="1">
    <name type="scientific">mine drainage metagenome</name>
    <dbReference type="NCBI Taxonomy" id="410659"/>
    <lineage>
        <taxon>unclassified sequences</taxon>
        <taxon>metagenomes</taxon>
        <taxon>ecological metagenomes</taxon>
    </lineage>
</organism>
<gene>
    <name evidence="1" type="ORF">CARN3_0343</name>
</gene>
<evidence type="ECO:0000313" key="1">
    <source>
        <dbReference type="EMBL" id="CBH99424.1"/>
    </source>
</evidence>
<comment type="caution">
    <text evidence="1">The sequence shown here is derived from an EMBL/GenBank/DDBJ whole genome shotgun (WGS) entry which is preliminary data.</text>
</comment>
<dbReference type="EMBL" id="CABN01000014">
    <property type="protein sequence ID" value="CBH99424.1"/>
    <property type="molecule type" value="Genomic_DNA"/>
</dbReference>
<sequence>MFEKSVIDLNGGTDDKRIGVDERSGETAGKRSNLIVGKYLPVRLFGEYGEGGRRDFFSEYELHGNAFRVIVDFVFFKADVVLLAEDVEDANDRGLRFSFALLVFPDGVGVDAKFFGHLVLVEVELLAGEDEFFAKREFGHGWFLFTAILQLRALRR</sequence>
<accession>E6PWW5</accession>
<name>E6PWW5_9ZZZZ</name>
<protein>
    <submittedName>
        <fullName evidence="1">Uncharacterized protein</fullName>
    </submittedName>
</protein>
<proteinExistence type="predicted"/>
<dbReference type="AlphaFoldDB" id="E6PWW5"/>